<dbReference type="AlphaFoldDB" id="A0A557S0C8"/>
<organism evidence="2 3">
    <name type="scientific">Sedimenticola selenatireducens</name>
    <dbReference type="NCBI Taxonomy" id="191960"/>
    <lineage>
        <taxon>Bacteria</taxon>
        <taxon>Pseudomonadati</taxon>
        <taxon>Pseudomonadota</taxon>
        <taxon>Gammaproteobacteria</taxon>
        <taxon>Chromatiales</taxon>
        <taxon>Sedimenticolaceae</taxon>
        <taxon>Sedimenticola</taxon>
    </lineage>
</organism>
<comment type="caution">
    <text evidence="2">The sequence shown here is derived from an EMBL/GenBank/DDBJ whole genome shotgun (WGS) entry which is preliminary data.</text>
</comment>
<name>A0A557S0C8_9GAMM</name>
<dbReference type="Proteomes" id="UP000316649">
    <property type="component" value="Unassembled WGS sequence"/>
</dbReference>
<accession>A0A557S0C8</accession>
<dbReference type="RefSeq" id="WP_144360018.1">
    <property type="nucleotide sequence ID" value="NZ_VMNH01000023.1"/>
</dbReference>
<evidence type="ECO:0000259" key="1">
    <source>
        <dbReference type="Pfam" id="PF14213"/>
    </source>
</evidence>
<keyword evidence="3" id="KW-1185">Reference proteome</keyword>
<reference evidence="2 3" key="1">
    <citation type="submission" date="2019-07" db="EMBL/GenBank/DDBJ databases">
        <title>The pathways for chlorine oxyanion respiration interact through the shared metabolite chlorate.</title>
        <authorList>
            <person name="Barnum T.P."/>
            <person name="Cheng Y."/>
            <person name="Hill K.A."/>
            <person name="Lucas L.N."/>
            <person name="Carlson H.K."/>
            <person name="Coates J.D."/>
        </authorList>
    </citation>
    <scope>NUCLEOTIDE SEQUENCE [LARGE SCALE GENOMIC DNA]</scope>
    <source>
        <strain evidence="2 3">BK-1</strain>
    </source>
</reference>
<dbReference type="InterPro" id="IPR025474">
    <property type="entry name" value="DUF4325"/>
</dbReference>
<dbReference type="EMBL" id="VMNH01000023">
    <property type="protein sequence ID" value="TVO70881.1"/>
    <property type="molecule type" value="Genomic_DNA"/>
</dbReference>
<dbReference type="Pfam" id="PF14213">
    <property type="entry name" value="DUF4325"/>
    <property type="match status" value="1"/>
</dbReference>
<feature type="domain" description="DUF4325" evidence="1">
    <location>
        <begin position="30"/>
        <end position="92"/>
    </location>
</feature>
<proteinExistence type="predicted"/>
<protein>
    <submittedName>
        <fullName evidence="2">DUF4325 domain-containing protein</fullName>
    </submittedName>
</protein>
<evidence type="ECO:0000313" key="3">
    <source>
        <dbReference type="Proteomes" id="UP000316649"/>
    </source>
</evidence>
<sequence>MSTKHDCFYNVAKEFSMFPGGRLKEHGPDSGEEFRDDILIPLFEECDLLTIDLTGTITYGASFLDESFGELGKRYGLAAVKNKLKLIANDDPMLVDTIWEKVRIASKEYK</sequence>
<evidence type="ECO:0000313" key="2">
    <source>
        <dbReference type="EMBL" id="TVO70881.1"/>
    </source>
</evidence>
<dbReference type="OrthoDB" id="1551124at2"/>
<gene>
    <name evidence="2" type="ORF">FHP88_15620</name>
</gene>